<dbReference type="InterPro" id="IPR012337">
    <property type="entry name" value="RNaseH-like_sf"/>
</dbReference>
<evidence type="ECO:0000256" key="9">
    <source>
        <dbReference type="ARBA" id="ARBA00022842"/>
    </source>
</evidence>
<protein>
    <recommendedName>
        <fullName evidence="4 10">Ribonuclease H</fullName>
        <shortName evidence="10">RNase H</shortName>
        <ecNumber evidence="4 10">3.1.26.4</ecNumber>
    </recommendedName>
</protein>
<keyword evidence="5 10" id="KW-0540">Nuclease</keyword>
<dbReference type="EMBL" id="FWDM01000002">
    <property type="protein sequence ID" value="SLM09965.1"/>
    <property type="molecule type" value="Genomic_DNA"/>
</dbReference>
<dbReference type="InterPro" id="IPR022892">
    <property type="entry name" value="RNaseHI"/>
</dbReference>
<feature type="binding site" evidence="10">
    <location>
        <position position="91"/>
    </location>
    <ligand>
        <name>Mg(2+)</name>
        <dbReference type="ChEBI" id="CHEBI:18420"/>
        <label>1</label>
    </ligand>
</feature>
<evidence type="ECO:0000256" key="8">
    <source>
        <dbReference type="ARBA" id="ARBA00022801"/>
    </source>
</evidence>
<evidence type="ECO:0000256" key="1">
    <source>
        <dbReference type="ARBA" id="ARBA00000077"/>
    </source>
</evidence>
<dbReference type="GO" id="GO:0003676">
    <property type="term" value="F:nucleic acid binding"/>
    <property type="evidence" value="ECO:0007669"/>
    <property type="project" value="InterPro"/>
</dbReference>
<proteinExistence type="inferred from homology"/>
<evidence type="ECO:0000256" key="4">
    <source>
        <dbReference type="ARBA" id="ARBA00012180"/>
    </source>
</evidence>
<dbReference type="PROSITE" id="PS50879">
    <property type="entry name" value="RNASE_H_1"/>
    <property type="match status" value="1"/>
</dbReference>
<feature type="binding site" evidence="10">
    <location>
        <position position="155"/>
    </location>
    <ligand>
        <name>Mg(2+)</name>
        <dbReference type="ChEBI" id="CHEBI:18420"/>
        <label>2</label>
    </ligand>
</feature>
<dbReference type="GO" id="GO:0000287">
    <property type="term" value="F:magnesium ion binding"/>
    <property type="evidence" value="ECO:0007669"/>
    <property type="project" value="UniProtKB-UniRule"/>
</dbReference>
<sequence length="189" mass="21455">MQEKSIVVYTDGGCKGNPGPGGWAYIMRFGERYREAWGGELQTTNNRMELTAVIRALSFLKERIDAARASCIRRYIPLPAWISTPIHIFTDSMYVKNGISGWIHDWKKRGWKTAAKKPVMNRDLWETLDILCAELNPQFEWVEGHAGNPDNEHCDTLVGQAVEELLQHVAPAVYHESEKEEDLATDAPL</sequence>
<reference evidence="12" key="1">
    <citation type="submission" date="2017-02" db="EMBL/GenBank/DDBJ databases">
        <authorList>
            <person name="Regsiter A."/>
            <person name="William W."/>
        </authorList>
    </citation>
    <scope>NUCLEOTIDE SEQUENCE</scope>
    <source>
        <strain evidence="12">Bib</strain>
    </source>
</reference>
<keyword evidence="6 10" id="KW-0479">Metal-binding</keyword>
<feature type="binding site" evidence="10">
    <location>
        <position position="49"/>
    </location>
    <ligand>
        <name>Mg(2+)</name>
        <dbReference type="ChEBI" id="CHEBI:18420"/>
        <label>1</label>
    </ligand>
</feature>
<evidence type="ECO:0000256" key="7">
    <source>
        <dbReference type="ARBA" id="ARBA00022759"/>
    </source>
</evidence>
<dbReference type="SUPFAM" id="SSF53098">
    <property type="entry name" value="Ribonuclease H-like"/>
    <property type="match status" value="1"/>
</dbReference>
<comment type="subcellular location">
    <subcellularLocation>
        <location evidence="10">Cytoplasm</location>
    </subcellularLocation>
</comment>
<keyword evidence="8 10" id="KW-0378">Hydrolase</keyword>
<comment type="subunit">
    <text evidence="3 10">Monomer.</text>
</comment>
<evidence type="ECO:0000256" key="6">
    <source>
        <dbReference type="ARBA" id="ARBA00022723"/>
    </source>
</evidence>
<keyword evidence="10" id="KW-0963">Cytoplasm</keyword>
<evidence type="ECO:0000259" key="11">
    <source>
        <dbReference type="PROSITE" id="PS50879"/>
    </source>
</evidence>
<feature type="binding site" evidence="10">
    <location>
        <position position="11"/>
    </location>
    <ligand>
        <name>Mg(2+)</name>
        <dbReference type="ChEBI" id="CHEBI:18420"/>
        <label>1</label>
    </ligand>
</feature>
<keyword evidence="7 10" id="KW-0255">Endonuclease</keyword>
<dbReference type="InterPro" id="IPR002156">
    <property type="entry name" value="RNaseH_domain"/>
</dbReference>
<dbReference type="InterPro" id="IPR036397">
    <property type="entry name" value="RNaseH_sf"/>
</dbReference>
<evidence type="ECO:0000313" key="12">
    <source>
        <dbReference type="EMBL" id="SLM09965.1"/>
    </source>
</evidence>
<gene>
    <name evidence="10 12" type="primary">rnhA</name>
    <name evidence="12" type="ORF">SPIROBIBN47_100194</name>
</gene>
<comment type="catalytic activity">
    <reaction evidence="1 10">
        <text>Endonucleolytic cleavage to 5'-phosphomonoester.</text>
        <dbReference type="EC" id="3.1.26.4"/>
    </reaction>
</comment>
<keyword evidence="9 10" id="KW-0460">Magnesium</keyword>
<comment type="function">
    <text evidence="10">Endonuclease that specifically degrades the RNA of RNA-DNA hybrids.</text>
</comment>
<dbReference type="PANTHER" id="PTHR10642">
    <property type="entry name" value="RIBONUCLEASE H1"/>
    <property type="match status" value="1"/>
</dbReference>
<feature type="domain" description="RNase H type-1" evidence="11">
    <location>
        <begin position="2"/>
        <end position="163"/>
    </location>
</feature>
<feature type="binding site" evidence="10">
    <location>
        <position position="11"/>
    </location>
    <ligand>
        <name>Mg(2+)</name>
        <dbReference type="ChEBI" id="CHEBI:18420"/>
        <label>2</label>
    </ligand>
</feature>
<dbReference type="GO" id="GO:0005737">
    <property type="term" value="C:cytoplasm"/>
    <property type="evidence" value="ECO:0007669"/>
    <property type="project" value="UniProtKB-SubCell"/>
</dbReference>
<evidence type="ECO:0000256" key="5">
    <source>
        <dbReference type="ARBA" id="ARBA00022722"/>
    </source>
</evidence>
<dbReference type="CDD" id="cd09278">
    <property type="entry name" value="RNase_HI_prokaryote_like"/>
    <property type="match status" value="1"/>
</dbReference>
<dbReference type="Gene3D" id="3.30.420.10">
    <property type="entry name" value="Ribonuclease H-like superfamily/Ribonuclease H"/>
    <property type="match status" value="1"/>
</dbReference>
<evidence type="ECO:0000256" key="3">
    <source>
        <dbReference type="ARBA" id="ARBA00011245"/>
    </source>
</evidence>
<name>A0A3P3XFJ7_9SPIR</name>
<dbReference type="GO" id="GO:0043137">
    <property type="term" value="P:DNA replication, removal of RNA primer"/>
    <property type="evidence" value="ECO:0007669"/>
    <property type="project" value="TreeGrafter"/>
</dbReference>
<dbReference type="Pfam" id="PF00075">
    <property type="entry name" value="RNase_H"/>
    <property type="match status" value="1"/>
</dbReference>
<evidence type="ECO:0000256" key="2">
    <source>
        <dbReference type="ARBA" id="ARBA00005300"/>
    </source>
</evidence>
<evidence type="ECO:0000256" key="10">
    <source>
        <dbReference type="HAMAP-Rule" id="MF_00042"/>
    </source>
</evidence>
<dbReference type="EC" id="3.1.26.4" evidence="4 10"/>
<comment type="cofactor">
    <cofactor evidence="10">
        <name>Mg(2+)</name>
        <dbReference type="ChEBI" id="CHEBI:18420"/>
    </cofactor>
    <text evidence="10">Binds 1 Mg(2+) ion per subunit. May bind a second metal ion at a regulatory site, or after substrate binding.</text>
</comment>
<dbReference type="AlphaFoldDB" id="A0A3P3XFJ7"/>
<dbReference type="GO" id="GO:0004523">
    <property type="term" value="F:RNA-DNA hybrid ribonuclease activity"/>
    <property type="evidence" value="ECO:0007669"/>
    <property type="project" value="UniProtKB-UniRule"/>
</dbReference>
<dbReference type="InterPro" id="IPR050092">
    <property type="entry name" value="RNase_H"/>
</dbReference>
<accession>A0A3P3XFJ7</accession>
<organism evidence="12">
    <name type="scientific">uncultured spirochete</name>
    <dbReference type="NCBI Taxonomy" id="156406"/>
    <lineage>
        <taxon>Bacteria</taxon>
        <taxon>Pseudomonadati</taxon>
        <taxon>Spirochaetota</taxon>
        <taxon>Spirochaetia</taxon>
        <taxon>Spirochaetales</taxon>
        <taxon>environmental samples</taxon>
    </lineage>
</organism>
<comment type="similarity">
    <text evidence="2 10">Belongs to the RNase H family.</text>
</comment>
<dbReference type="HAMAP" id="MF_00042">
    <property type="entry name" value="RNase_H"/>
    <property type="match status" value="1"/>
</dbReference>
<dbReference type="PANTHER" id="PTHR10642:SF26">
    <property type="entry name" value="RIBONUCLEASE H1"/>
    <property type="match status" value="1"/>
</dbReference>